<comment type="function">
    <text evidence="7">Part of a heterotetrameric complex that catalyzes the two-step biosynthesis of anthranilate, an intermediate in the biosynthesis of L-tryptophan. In the first step, the glutamine-binding beta subunit (TrpG) of anthranilate synthase (AS) provides the glutamine amidotransferase activity which generates ammonia as a substrate that, along with chorismate, is used in the second step, catalyzed by the large alpha subunit of AS (TrpE) to produce anthranilate. In the absence of TrpG, TrpE can synthesize anthranilate directly from chorismate and high concentrations of ammonia.</text>
</comment>
<dbReference type="Pfam" id="PF04715">
    <property type="entry name" value="Anth_synt_I_N"/>
    <property type="match status" value="1"/>
</dbReference>
<dbReference type="EMBL" id="JAAGNZ010000001">
    <property type="protein sequence ID" value="NEU65299.1"/>
    <property type="molecule type" value="Genomic_DNA"/>
</dbReference>
<dbReference type="AlphaFoldDB" id="A0A6M0IB19"/>
<dbReference type="Pfam" id="PF00425">
    <property type="entry name" value="Chorismate_bind"/>
    <property type="match status" value="1"/>
</dbReference>
<dbReference type="GO" id="GO:0000162">
    <property type="term" value="P:L-tryptophan biosynthetic process"/>
    <property type="evidence" value="ECO:0007669"/>
    <property type="project" value="TreeGrafter"/>
</dbReference>
<evidence type="ECO:0000256" key="6">
    <source>
        <dbReference type="ARBA" id="ARBA00023239"/>
    </source>
</evidence>
<dbReference type="SUPFAM" id="SSF56322">
    <property type="entry name" value="ADC synthase"/>
    <property type="match status" value="1"/>
</dbReference>
<evidence type="ECO:0000256" key="3">
    <source>
        <dbReference type="ARBA" id="ARBA00020653"/>
    </source>
</evidence>
<comment type="subunit">
    <text evidence="2">Heterotetramer consisting of two non-identical subunits: a beta subunit (TrpG) and a large alpha subunit (TrpE).</text>
</comment>
<dbReference type="GO" id="GO:0046872">
    <property type="term" value="F:metal ion binding"/>
    <property type="evidence" value="ECO:0007669"/>
    <property type="project" value="UniProtKB-KW"/>
</dbReference>
<dbReference type="InterPro" id="IPR005801">
    <property type="entry name" value="ADC_synthase"/>
</dbReference>
<dbReference type="InterPro" id="IPR015890">
    <property type="entry name" value="Chorismate_C"/>
</dbReference>
<evidence type="ECO:0000259" key="10">
    <source>
        <dbReference type="Pfam" id="PF04715"/>
    </source>
</evidence>
<dbReference type="PRINTS" id="PR00095">
    <property type="entry name" value="ANTSNTHASEI"/>
</dbReference>
<dbReference type="InterPro" id="IPR019999">
    <property type="entry name" value="Anth_synth_I-like"/>
</dbReference>
<feature type="domain" description="Chorismate-utilising enzyme C-terminal" evidence="9">
    <location>
        <begin position="221"/>
        <end position="471"/>
    </location>
</feature>
<evidence type="ECO:0000256" key="1">
    <source>
        <dbReference type="ARBA" id="ARBA00001946"/>
    </source>
</evidence>
<dbReference type="PANTHER" id="PTHR11236">
    <property type="entry name" value="AMINOBENZOATE/ANTHRANILATE SYNTHASE"/>
    <property type="match status" value="1"/>
</dbReference>
<evidence type="ECO:0000256" key="5">
    <source>
        <dbReference type="ARBA" id="ARBA00022842"/>
    </source>
</evidence>
<evidence type="ECO:0000256" key="7">
    <source>
        <dbReference type="ARBA" id="ARBA00025634"/>
    </source>
</evidence>
<dbReference type="Proteomes" id="UP000477386">
    <property type="component" value="Unassembled WGS sequence"/>
</dbReference>
<dbReference type="RefSeq" id="WP_164034644.1">
    <property type="nucleotide sequence ID" value="NZ_JAAGNZ010000001.1"/>
</dbReference>
<keyword evidence="12" id="KW-1185">Reference proteome</keyword>
<organism evidence="11 12">
    <name type="scientific">Spirosoma agri</name>
    <dbReference type="NCBI Taxonomy" id="1987381"/>
    <lineage>
        <taxon>Bacteria</taxon>
        <taxon>Pseudomonadati</taxon>
        <taxon>Bacteroidota</taxon>
        <taxon>Cytophagia</taxon>
        <taxon>Cytophagales</taxon>
        <taxon>Cytophagaceae</taxon>
        <taxon>Spirosoma</taxon>
    </lineage>
</organism>
<dbReference type="Gene3D" id="3.60.120.10">
    <property type="entry name" value="Anthranilate synthase"/>
    <property type="match status" value="1"/>
</dbReference>
<sequence>MNTTLPTATTYRVVSRHKRMLADIITPVSIYLRIRDRFLNSILLESSDYHGNDNSFSYIAFDPVAQFTYDHNGGPLGKLTVKMPGEEEQTRELPENKDMLAALQQFKDSFQHEKAPFSFITNGLFGYFGYPAVQTFEDINLHAPVPTENQIPAAVFSVYRYVLAINHFKDELYLFEHSYLRNGDTEPESTLDYISDLITGRNYPTYSFSTAGPEQSNFTDDEFRGVIQKGKDHCQRGDVFQIVLSRRFSTPFAGDEFNVYRTLRSLNPSPYLFYFDYGNYKLFGSSPEAQIVVKDRKATIYPIAGTFRRTGDDLHDAELAQKLYDDPKESAEHVMLVDLARNDLSRNCDVVNVETFKEVQYYSHVIHLVSKVVGNLTETADPLQIVAETFPAGTLSGAPKHMAMQLIDRYENLSRSFYSGSIGYMGFDGEFNHCIMIRTFMSKDNTLYYQAGAGVVAKSVVDSELQEVHNKLAALRMAIEQAKTL</sequence>
<comment type="caution">
    <text evidence="11">The sequence shown here is derived from an EMBL/GenBank/DDBJ whole genome shotgun (WGS) entry which is preliminary data.</text>
</comment>
<comment type="cofactor">
    <cofactor evidence="1">
        <name>Mg(2+)</name>
        <dbReference type="ChEBI" id="CHEBI:18420"/>
    </cofactor>
</comment>
<reference evidence="11 12" key="1">
    <citation type="submission" date="2020-02" db="EMBL/GenBank/DDBJ databases">
        <title>Draft genome sequence of two Spirosoma agri KCTC 52727 and Spirosoma terrae KCTC 52035.</title>
        <authorList>
            <person name="Rojas J."/>
            <person name="Ambika Manirajan B."/>
            <person name="Ratering S."/>
            <person name="Suarez C."/>
            <person name="Schnell S."/>
        </authorList>
    </citation>
    <scope>NUCLEOTIDE SEQUENCE [LARGE SCALE GENOMIC DNA]</scope>
    <source>
        <strain evidence="11 12">KCTC 52727</strain>
    </source>
</reference>
<keyword evidence="6" id="KW-0456">Lyase</keyword>
<dbReference type="GO" id="GO:0004049">
    <property type="term" value="F:anthranilate synthase activity"/>
    <property type="evidence" value="ECO:0007669"/>
    <property type="project" value="UniProtKB-EC"/>
</dbReference>
<feature type="domain" description="Anthranilate synthase component I N-terminal" evidence="10">
    <location>
        <begin position="23"/>
        <end position="174"/>
    </location>
</feature>
<evidence type="ECO:0000256" key="2">
    <source>
        <dbReference type="ARBA" id="ARBA00011575"/>
    </source>
</evidence>
<comment type="catalytic activity">
    <reaction evidence="8">
        <text>chorismate + L-glutamine = anthranilate + pyruvate + L-glutamate + H(+)</text>
        <dbReference type="Rhea" id="RHEA:21732"/>
        <dbReference type="ChEBI" id="CHEBI:15361"/>
        <dbReference type="ChEBI" id="CHEBI:15378"/>
        <dbReference type="ChEBI" id="CHEBI:16567"/>
        <dbReference type="ChEBI" id="CHEBI:29748"/>
        <dbReference type="ChEBI" id="CHEBI:29985"/>
        <dbReference type="ChEBI" id="CHEBI:58359"/>
        <dbReference type="EC" id="4.1.3.27"/>
    </reaction>
</comment>
<evidence type="ECO:0000313" key="12">
    <source>
        <dbReference type="Proteomes" id="UP000477386"/>
    </source>
</evidence>
<accession>A0A6M0IB19</accession>
<evidence type="ECO:0000259" key="9">
    <source>
        <dbReference type="Pfam" id="PF00425"/>
    </source>
</evidence>
<proteinExistence type="predicted"/>
<name>A0A6M0IB19_9BACT</name>
<keyword evidence="4" id="KW-0479">Metal-binding</keyword>
<evidence type="ECO:0000313" key="11">
    <source>
        <dbReference type="EMBL" id="NEU65299.1"/>
    </source>
</evidence>
<evidence type="ECO:0000256" key="4">
    <source>
        <dbReference type="ARBA" id="ARBA00022723"/>
    </source>
</evidence>
<evidence type="ECO:0000256" key="8">
    <source>
        <dbReference type="ARBA" id="ARBA00047683"/>
    </source>
</evidence>
<keyword evidence="5" id="KW-0460">Magnesium</keyword>
<dbReference type="PANTHER" id="PTHR11236:SF48">
    <property type="entry name" value="ISOCHORISMATE SYNTHASE MENF"/>
    <property type="match status" value="1"/>
</dbReference>
<protein>
    <recommendedName>
        <fullName evidence="3">Anthranilate synthase component 1</fullName>
    </recommendedName>
</protein>
<dbReference type="InterPro" id="IPR006805">
    <property type="entry name" value="Anth_synth_I_N"/>
</dbReference>
<gene>
    <name evidence="11" type="ORF">GK091_00240</name>
</gene>